<sequence length="94" mass="11512">MKYWKETNYTVFFSIPIFDKEILNFKLSRKRDIVLIVRLKRYLRQRVRAISPWDIGEMLLPYMNEEKGVYDIIDSLQKIRARLNNGKKTRIERM</sequence>
<reference evidence="2" key="1">
    <citation type="submission" date="2020-03" db="EMBL/GenBank/DDBJ databases">
        <title>The deep terrestrial virosphere.</title>
        <authorList>
            <person name="Holmfeldt K."/>
            <person name="Nilsson E."/>
            <person name="Simone D."/>
            <person name="Lopez-Fernandez M."/>
            <person name="Wu X."/>
            <person name="de Brujin I."/>
            <person name="Lundin D."/>
            <person name="Andersson A."/>
            <person name="Bertilsson S."/>
            <person name="Dopson M."/>
        </authorList>
    </citation>
    <scope>NUCLEOTIDE SEQUENCE</scope>
    <source>
        <strain evidence="1">MM415A09158</strain>
        <strain evidence="2">MM415B04097</strain>
    </source>
</reference>
<organism evidence="2">
    <name type="scientific">viral metagenome</name>
    <dbReference type="NCBI Taxonomy" id="1070528"/>
    <lineage>
        <taxon>unclassified sequences</taxon>
        <taxon>metagenomes</taxon>
        <taxon>organismal metagenomes</taxon>
    </lineage>
</organism>
<evidence type="ECO:0000313" key="2">
    <source>
        <dbReference type="EMBL" id="QJA93844.1"/>
    </source>
</evidence>
<evidence type="ECO:0000313" key="1">
    <source>
        <dbReference type="EMBL" id="QJA68059.1"/>
    </source>
</evidence>
<name>A0A6M3LKJ5_9ZZZZ</name>
<gene>
    <name evidence="1" type="ORF">MM415A09158_0004</name>
    <name evidence="2" type="ORF">MM415B04097_0006</name>
</gene>
<accession>A0A6M3LKJ5</accession>
<protein>
    <submittedName>
        <fullName evidence="2">Uncharacterized protein</fullName>
    </submittedName>
</protein>
<dbReference type="EMBL" id="MT141582">
    <property type="protein sequence ID" value="QJA68059.1"/>
    <property type="molecule type" value="Genomic_DNA"/>
</dbReference>
<proteinExistence type="predicted"/>
<dbReference type="EMBL" id="MT143182">
    <property type="protein sequence ID" value="QJA93844.1"/>
    <property type="molecule type" value="Genomic_DNA"/>
</dbReference>
<dbReference type="AlphaFoldDB" id="A0A6M3LKJ5"/>